<dbReference type="Pfam" id="PF00512">
    <property type="entry name" value="HisKA"/>
    <property type="match status" value="1"/>
</dbReference>
<dbReference type="InterPro" id="IPR036890">
    <property type="entry name" value="HATPase_C_sf"/>
</dbReference>
<dbReference type="SUPFAM" id="SSF55874">
    <property type="entry name" value="ATPase domain of HSP90 chaperone/DNA topoisomerase II/histidine kinase"/>
    <property type="match status" value="1"/>
</dbReference>
<name>A0ABN4TUR9_9BURK</name>
<dbReference type="InterPro" id="IPR050428">
    <property type="entry name" value="TCS_sensor_his_kinase"/>
</dbReference>
<dbReference type="CDD" id="cd00075">
    <property type="entry name" value="HATPase"/>
    <property type="match status" value="1"/>
</dbReference>
<dbReference type="Gene3D" id="3.30.565.10">
    <property type="entry name" value="Histidine kinase-like ATPase, C-terminal domain"/>
    <property type="match status" value="1"/>
</dbReference>
<dbReference type="InterPro" id="IPR036097">
    <property type="entry name" value="HisK_dim/P_sf"/>
</dbReference>
<evidence type="ECO:0000256" key="11">
    <source>
        <dbReference type="SAM" id="Phobius"/>
    </source>
</evidence>
<dbReference type="InterPro" id="IPR003660">
    <property type="entry name" value="HAMP_dom"/>
</dbReference>
<dbReference type="RefSeq" id="WP_071072034.1">
    <property type="nucleotide sequence ID" value="NZ_CP017755.1"/>
</dbReference>
<comment type="subcellular location">
    <subcellularLocation>
        <location evidence="2">Membrane</location>
    </subcellularLocation>
</comment>
<organism evidence="14 15">
    <name type="scientific">Cupriavidus malaysiensis</name>
    <dbReference type="NCBI Taxonomy" id="367825"/>
    <lineage>
        <taxon>Bacteria</taxon>
        <taxon>Pseudomonadati</taxon>
        <taxon>Pseudomonadota</taxon>
        <taxon>Betaproteobacteria</taxon>
        <taxon>Burkholderiales</taxon>
        <taxon>Burkholderiaceae</taxon>
        <taxon>Cupriavidus</taxon>
    </lineage>
</organism>
<evidence type="ECO:0000313" key="15">
    <source>
        <dbReference type="Proteomes" id="UP000177515"/>
    </source>
</evidence>
<evidence type="ECO:0000259" key="12">
    <source>
        <dbReference type="PROSITE" id="PS50109"/>
    </source>
</evidence>
<dbReference type="InterPro" id="IPR003661">
    <property type="entry name" value="HisK_dim/P_dom"/>
</dbReference>
<dbReference type="EMBL" id="CP017755">
    <property type="protein sequence ID" value="AOZ09425.1"/>
    <property type="molecule type" value="Genomic_DNA"/>
</dbReference>
<dbReference type="SMART" id="SM00388">
    <property type="entry name" value="HisKA"/>
    <property type="match status" value="1"/>
</dbReference>
<keyword evidence="9" id="KW-0902">Two-component regulatory system</keyword>
<dbReference type="InterPro" id="IPR013727">
    <property type="entry name" value="2CSK_N"/>
</dbReference>
<dbReference type="CDD" id="cd00082">
    <property type="entry name" value="HisKA"/>
    <property type="match status" value="1"/>
</dbReference>
<keyword evidence="15" id="KW-1185">Reference proteome</keyword>
<dbReference type="SUPFAM" id="SSF47384">
    <property type="entry name" value="Homodimeric domain of signal transducing histidine kinase"/>
    <property type="match status" value="1"/>
</dbReference>
<dbReference type="Pfam" id="PF08521">
    <property type="entry name" value="2CSK_N"/>
    <property type="match status" value="1"/>
</dbReference>
<evidence type="ECO:0000256" key="1">
    <source>
        <dbReference type="ARBA" id="ARBA00000085"/>
    </source>
</evidence>
<evidence type="ECO:0000313" key="14">
    <source>
        <dbReference type="EMBL" id="AOZ09425.1"/>
    </source>
</evidence>
<dbReference type="Pfam" id="PF02518">
    <property type="entry name" value="HATPase_c"/>
    <property type="match status" value="1"/>
</dbReference>
<evidence type="ECO:0000259" key="13">
    <source>
        <dbReference type="PROSITE" id="PS50885"/>
    </source>
</evidence>
<reference evidence="14 15" key="1">
    <citation type="submission" date="2016-10" db="EMBL/GenBank/DDBJ databases">
        <title>Complete genome sequences of three Cupriavidus strains isolated from various Malaysian environments.</title>
        <authorList>
            <person name="Abdullah A.A.-A."/>
            <person name="Shafie N.A.H."/>
            <person name="Lau N.S."/>
        </authorList>
    </citation>
    <scope>NUCLEOTIDE SEQUENCE [LARGE SCALE GENOMIC DNA]</scope>
    <source>
        <strain evidence="14 15">USMAA1020</strain>
    </source>
</reference>
<evidence type="ECO:0000256" key="7">
    <source>
        <dbReference type="ARBA" id="ARBA00022777"/>
    </source>
</evidence>
<keyword evidence="8 11" id="KW-1133">Transmembrane helix</keyword>
<protein>
    <recommendedName>
        <fullName evidence="3">histidine kinase</fullName>
        <ecNumber evidence="3">2.7.13.3</ecNumber>
    </recommendedName>
</protein>
<comment type="catalytic activity">
    <reaction evidence="1">
        <text>ATP + protein L-histidine = ADP + protein N-phospho-L-histidine.</text>
        <dbReference type="EC" id="2.7.13.3"/>
    </reaction>
</comment>
<evidence type="ECO:0000256" key="10">
    <source>
        <dbReference type="ARBA" id="ARBA00023136"/>
    </source>
</evidence>
<keyword evidence="5" id="KW-0808">Transferase</keyword>
<keyword evidence="4" id="KW-0597">Phosphoprotein</keyword>
<proteinExistence type="predicted"/>
<accession>A0ABN4TUR9</accession>
<feature type="domain" description="Histidine kinase" evidence="12">
    <location>
        <begin position="259"/>
        <end position="477"/>
    </location>
</feature>
<dbReference type="InterPro" id="IPR004358">
    <property type="entry name" value="Sig_transdc_His_kin-like_C"/>
</dbReference>
<dbReference type="PRINTS" id="PR00344">
    <property type="entry name" value="BCTRLSENSOR"/>
</dbReference>
<evidence type="ECO:0000256" key="4">
    <source>
        <dbReference type="ARBA" id="ARBA00022553"/>
    </source>
</evidence>
<keyword evidence="7 14" id="KW-0418">Kinase</keyword>
<feature type="transmembrane region" description="Helical" evidence="11">
    <location>
        <begin position="22"/>
        <end position="41"/>
    </location>
</feature>
<dbReference type="EC" id="2.7.13.3" evidence="3"/>
<gene>
    <name evidence="14" type="ORF">BKK80_27045</name>
</gene>
<feature type="transmembrane region" description="Helical" evidence="11">
    <location>
        <begin position="176"/>
        <end position="199"/>
    </location>
</feature>
<evidence type="ECO:0000256" key="3">
    <source>
        <dbReference type="ARBA" id="ARBA00012438"/>
    </source>
</evidence>
<keyword evidence="6 11" id="KW-0812">Transmembrane</keyword>
<dbReference type="Proteomes" id="UP000177515">
    <property type="component" value="Chromosome 2"/>
</dbReference>
<dbReference type="PANTHER" id="PTHR45436:SF1">
    <property type="entry name" value="SENSOR PROTEIN QSEC"/>
    <property type="match status" value="1"/>
</dbReference>
<evidence type="ECO:0000256" key="6">
    <source>
        <dbReference type="ARBA" id="ARBA00022692"/>
    </source>
</evidence>
<evidence type="ECO:0000256" key="5">
    <source>
        <dbReference type="ARBA" id="ARBA00022679"/>
    </source>
</evidence>
<dbReference type="PANTHER" id="PTHR45436">
    <property type="entry name" value="SENSOR HISTIDINE KINASE YKOH"/>
    <property type="match status" value="1"/>
</dbReference>
<dbReference type="PROSITE" id="PS50109">
    <property type="entry name" value="HIS_KIN"/>
    <property type="match status" value="1"/>
</dbReference>
<dbReference type="InterPro" id="IPR003594">
    <property type="entry name" value="HATPase_dom"/>
</dbReference>
<evidence type="ECO:0000256" key="2">
    <source>
        <dbReference type="ARBA" id="ARBA00004370"/>
    </source>
</evidence>
<dbReference type="SMART" id="SM00387">
    <property type="entry name" value="HATPase_c"/>
    <property type="match status" value="1"/>
</dbReference>
<dbReference type="Gene3D" id="1.10.287.130">
    <property type="match status" value="1"/>
</dbReference>
<keyword evidence="10 11" id="KW-0472">Membrane</keyword>
<evidence type="ECO:0000256" key="8">
    <source>
        <dbReference type="ARBA" id="ARBA00022989"/>
    </source>
</evidence>
<dbReference type="PROSITE" id="PS50885">
    <property type="entry name" value="HAMP"/>
    <property type="match status" value="1"/>
</dbReference>
<evidence type="ECO:0000256" key="9">
    <source>
        <dbReference type="ARBA" id="ARBA00023012"/>
    </source>
</evidence>
<feature type="domain" description="HAMP" evidence="13">
    <location>
        <begin position="200"/>
        <end position="251"/>
    </location>
</feature>
<dbReference type="GO" id="GO:0016301">
    <property type="term" value="F:kinase activity"/>
    <property type="evidence" value="ECO:0007669"/>
    <property type="project" value="UniProtKB-KW"/>
</dbReference>
<dbReference type="InterPro" id="IPR005467">
    <property type="entry name" value="His_kinase_dom"/>
</dbReference>
<sequence length="478" mass="51942">MPAAGAAPPVPRRTGLSVRRRLLAMLLALFALGLGALYTMVRGYAYQTASITYDQLLTASVLSITDSLQYGQHGWQLDMPYAALALLEQAPRDRVFYRVSARDGSLVTGYADLPAPPRAPTSEAARTPQLFDAVYQGQPVRFAWMERHVAGPESAAVARVQVGQTREAHDALARRILWHGTLALVAFAAAALGLAYWGLHRSLAPIRRIEDELSARTVSDLHPIAAPVPEELGNLVHALDGFMARLEENLDTLHLFIAETAHQLRTPLAALRAQLQLALEEDDSDEQRHSLQAVLRNAERLSRLVNQLLSDASVLHRSNAHDFARIDLAEILPQALHDSVPQAEPRPDVRLYLPQNGAGAGQAWVLGDSLMLREALKNLLDNALRHGAAARGRLDVRLARAGSDWQVTISDQGPGLPPQLEDSVFERFVRGPGPRTAGAGLGLSIAKRVADSHQGRLTLRNRPQGGLDAILTLPALPS</sequence>